<protein>
    <submittedName>
        <fullName evidence="2">Diadenosine tetraphosphate (Ap4A) HIT family hydrolase</fullName>
    </submittedName>
</protein>
<dbReference type="Proteomes" id="UP001250791">
    <property type="component" value="Unassembled WGS sequence"/>
</dbReference>
<evidence type="ECO:0000259" key="1">
    <source>
        <dbReference type="Pfam" id="PF01230"/>
    </source>
</evidence>
<comment type="caution">
    <text evidence="2">The sequence shown here is derived from an EMBL/GenBank/DDBJ whole genome shotgun (WGS) entry which is preliminary data.</text>
</comment>
<dbReference type="EMBL" id="JAVDUP010000011">
    <property type="protein sequence ID" value="MDR6903963.1"/>
    <property type="molecule type" value="Genomic_DNA"/>
</dbReference>
<dbReference type="Pfam" id="PF01230">
    <property type="entry name" value="HIT"/>
    <property type="match status" value="1"/>
</dbReference>
<proteinExistence type="predicted"/>
<dbReference type="RefSeq" id="WP_112339545.1">
    <property type="nucleotide sequence ID" value="NZ_JAVDUP010000011.1"/>
</dbReference>
<reference evidence="2 3" key="1">
    <citation type="submission" date="2023-07" db="EMBL/GenBank/DDBJ databases">
        <title>Sorghum-associated microbial communities from plants grown in Nebraska, USA.</title>
        <authorList>
            <person name="Schachtman D."/>
        </authorList>
    </citation>
    <scope>NUCLEOTIDE SEQUENCE [LARGE SCALE GENOMIC DNA]</scope>
    <source>
        <strain evidence="2 3">3199</strain>
    </source>
</reference>
<dbReference type="Gene3D" id="3.30.428.10">
    <property type="entry name" value="HIT-like"/>
    <property type="match status" value="1"/>
</dbReference>
<evidence type="ECO:0000313" key="3">
    <source>
        <dbReference type="Proteomes" id="UP001250791"/>
    </source>
</evidence>
<dbReference type="GO" id="GO:0016787">
    <property type="term" value="F:hydrolase activity"/>
    <property type="evidence" value="ECO:0007669"/>
    <property type="project" value="UniProtKB-KW"/>
</dbReference>
<gene>
    <name evidence="2" type="ORF">J2W52_005596</name>
</gene>
<evidence type="ECO:0000313" key="2">
    <source>
        <dbReference type="EMBL" id="MDR6903963.1"/>
    </source>
</evidence>
<dbReference type="InterPro" id="IPR011146">
    <property type="entry name" value="HIT-like"/>
</dbReference>
<dbReference type="InterPro" id="IPR036265">
    <property type="entry name" value="HIT-like_sf"/>
</dbReference>
<accession>A0ABU1SYA2</accession>
<keyword evidence="2" id="KW-0378">Hydrolase</keyword>
<feature type="domain" description="HIT" evidence="1">
    <location>
        <begin position="6"/>
        <end position="92"/>
    </location>
</feature>
<keyword evidence="3" id="KW-1185">Reference proteome</keyword>
<organism evidence="2 3">
    <name type="scientific">Rhizobium miluonense</name>
    <dbReference type="NCBI Taxonomy" id="411945"/>
    <lineage>
        <taxon>Bacteria</taxon>
        <taxon>Pseudomonadati</taxon>
        <taxon>Pseudomonadota</taxon>
        <taxon>Alphaproteobacteria</taxon>
        <taxon>Hyphomicrobiales</taxon>
        <taxon>Rhizobiaceae</taxon>
        <taxon>Rhizobium/Agrobacterium group</taxon>
        <taxon>Rhizobium</taxon>
    </lineage>
</organism>
<sequence length="165" mass="18859">MRPASQFFIAETDGWVVSHRANSALPGYLVVASKRSADDLSDLSDDDLREIGPLLALFQAALKEELRVPRVYIGRYGHSSGLAFHFHIIPIYEWVEKLFWRDARYRLLGQFTEGEEESETDGAELTLFVWREFCERALPPPIQGPTVSEAIDLLRKTIRLRLQAI</sequence>
<name>A0ABU1SYA2_9HYPH</name>
<dbReference type="SUPFAM" id="SSF54197">
    <property type="entry name" value="HIT-like"/>
    <property type="match status" value="1"/>
</dbReference>